<proteinExistence type="predicted"/>
<dbReference type="Proteomes" id="UP001321542">
    <property type="component" value="Chromosome"/>
</dbReference>
<gene>
    <name evidence="1" type="ORF">SGFS_058240</name>
</gene>
<reference evidence="1 2" key="1">
    <citation type="journal article" date="2010" name="ChemBioChem">
        <title>Cloning and characterization of the biosynthetic gene cluster of 16-membered macrolide antibiotic FD-891: involvement of a dual functional cytochrome P450 monooxygenase catalyzing epoxidation and hydroxylation.</title>
        <authorList>
            <person name="Kudo F."/>
            <person name="Motegi A."/>
            <person name="Mizoue K."/>
            <person name="Eguchi T."/>
        </authorList>
    </citation>
    <scope>NUCLEOTIDE SEQUENCE [LARGE SCALE GENOMIC DNA]</scope>
    <source>
        <strain evidence="1 2">A-8890</strain>
    </source>
</reference>
<protein>
    <submittedName>
        <fullName evidence="1">Uncharacterized protein</fullName>
    </submittedName>
</protein>
<accession>A0ABN5VMN7</accession>
<evidence type="ECO:0000313" key="2">
    <source>
        <dbReference type="Proteomes" id="UP001321542"/>
    </source>
</evidence>
<organism evidence="1 2">
    <name type="scientific">Streptomyces graminofaciens</name>
    <dbReference type="NCBI Taxonomy" id="68212"/>
    <lineage>
        <taxon>Bacteria</taxon>
        <taxon>Bacillati</taxon>
        <taxon>Actinomycetota</taxon>
        <taxon>Actinomycetes</taxon>
        <taxon>Kitasatosporales</taxon>
        <taxon>Streptomycetaceae</taxon>
        <taxon>Streptomyces</taxon>
    </lineage>
</organism>
<name>A0ABN5VMN7_9ACTN</name>
<keyword evidence="2" id="KW-1185">Reference proteome</keyword>
<sequence>MLGGARLQHLELSEEHLGEGPGVGASTARRRGLLDRRFLCRRFLERGFLERRFLERGRGLLGWDFLGWDFLGWSFLGWCLRRSTGRHGQLHLVIRQLNQLIRQKRS</sequence>
<reference evidence="1 2" key="2">
    <citation type="journal article" date="2023" name="ChemBioChem">
        <title>Acyltransferase Domain Exchange between Two Independent Type I Polyketide Synthases in the Same Producer Strain of Macrolide Antibiotics.</title>
        <authorList>
            <person name="Kudo F."/>
            <person name="Kishikawa K."/>
            <person name="Tsuboi K."/>
            <person name="Kido T."/>
            <person name="Usui T."/>
            <person name="Hashimoto J."/>
            <person name="Shin-Ya K."/>
            <person name="Miyanaga A."/>
            <person name="Eguchi T."/>
        </authorList>
    </citation>
    <scope>NUCLEOTIDE SEQUENCE [LARGE SCALE GENOMIC DNA]</scope>
    <source>
        <strain evidence="1 2">A-8890</strain>
    </source>
</reference>
<dbReference type="EMBL" id="AP018448">
    <property type="protein sequence ID" value="BBC34530.1"/>
    <property type="molecule type" value="Genomic_DNA"/>
</dbReference>
<evidence type="ECO:0000313" key="1">
    <source>
        <dbReference type="EMBL" id="BBC34530.1"/>
    </source>
</evidence>